<accession>A0A0W0FPB5</accession>
<dbReference type="AlphaFoldDB" id="A0A0W0FPB5"/>
<gene>
    <name evidence="2" type="ORF">WG66_9256</name>
</gene>
<evidence type="ECO:0000313" key="3">
    <source>
        <dbReference type="Proteomes" id="UP000054988"/>
    </source>
</evidence>
<organism evidence="2 3">
    <name type="scientific">Moniliophthora roreri</name>
    <name type="common">Frosty pod rot fungus</name>
    <name type="synonym">Monilia roreri</name>
    <dbReference type="NCBI Taxonomy" id="221103"/>
    <lineage>
        <taxon>Eukaryota</taxon>
        <taxon>Fungi</taxon>
        <taxon>Dikarya</taxon>
        <taxon>Basidiomycota</taxon>
        <taxon>Agaricomycotina</taxon>
        <taxon>Agaricomycetes</taxon>
        <taxon>Agaricomycetidae</taxon>
        <taxon>Agaricales</taxon>
        <taxon>Marasmiineae</taxon>
        <taxon>Marasmiaceae</taxon>
        <taxon>Moniliophthora</taxon>
    </lineage>
</organism>
<proteinExistence type="predicted"/>
<sequence length="107" mass="12076">MPLEAIGWGRRLYSESRSVLQSCHATSHAQSSRPLTSSNRGPPRSQHDVPQPLAMRSNRHLTPSEKPADGIRRHPMEYDTLKIHRIPTDTIDKGPEFLTVTDGIQRI</sequence>
<feature type="compositionally biased region" description="Basic and acidic residues" evidence="1">
    <location>
        <begin position="62"/>
        <end position="76"/>
    </location>
</feature>
<dbReference type="Proteomes" id="UP000054988">
    <property type="component" value="Unassembled WGS sequence"/>
</dbReference>
<evidence type="ECO:0000313" key="2">
    <source>
        <dbReference type="EMBL" id="KTB38169.1"/>
    </source>
</evidence>
<comment type="caution">
    <text evidence="2">The sequence shown here is derived from an EMBL/GenBank/DDBJ whole genome shotgun (WGS) entry which is preliminary data.</text>
</comment>
<feature type="compositionally biased region" description="Polar residues" evidence="1">
    <location>
        <begin position="23"/>
        <end position="40"/>
    </location>
</feature>
<name>A0A0W0FPB5_MONRR</name>
<dbReference type="EMBL" id="LATX01001776">
    <property type="protein sequence ID" value="KTB38169.1"/>
    <property type="molecule type" value="Genomic_DNA"/>
</dbReference>
<feature type="region of interest" description="Disordered" evidence="1">
    <location>
        <begin position="23"/>
        <end position="76"/>
    </location>
</feature>
<protein>
    <submittedName>
        <fullName evidence="2">Uncharacterized protein</fullName>
    </submittedName>
</protein>
<reference evidence="2 3" key="1">
    <citation type="submission" date="2015-12" db="EMBL/GenBank/DDBJ databases">
        <title>Draft genome sequence of Moniliophthora roreri, the causal agent of frosty pod rot of cacao.</title>
        <authorList>
            <person name="Aime M.C."/>
            <person name="Diaz-Valderrama J.R."/>
            <person name="Kijpornyongpan T."/>
            <person name="Phillips-Mora W."/>
        </authorList>
    </citation>
    <scope>NUCLEOTIDE SEQUENCE [LARGE SCALE GENOMIC DNA]</scope>
    <source>
        <strain evidence="2 3">MCA 2952</strain>
    </source>
</reference>
<evidence type="ECO:0000256" key="1">
    <source>
        <dbReference type="SAM" id="MobiDB-lite"/>
    </source>
</evidence>